<dbReference type="GO" id="GO:0016020">
    <property type="term" value="C:membrane"/>
    <property type="evidence" value="ECO:0007669"/>
    <property type="project" value="UniProtKB-SubCell"/>
</dbReference>
<feature type="transmembrane region" description="Helical" evidence="8">
    <location>
        <begin position="236"/>
        <end position="254"/>
    </location>
</feature>
<dbReference type="Pfam" id="PF10267">
    <property type="entry name" value="Tmemb_cc2"/>
    <property type="match status" value="1"/>
</dbReference>
<dbReference type="Proteomes" id="UP001208570">
    <property type="component" value="Unassembled WGS sequence"/>
</dbReference>
<dbReference type="GO" id="GO:0012505">
    <property type="term" value="C:endomembrane system"/>
    <property type="evidence" value="ECO:0007669"/>
    <property type="project" value="TreeGrafter"/>
</dbReference>
<dbReference type="AlphaFoldDB" id="A0AAD9NDC1"/>
<evidence type="ECO:0000313" key="10">
    <source>
        <dbReference type="Proteomes" id="UP001208570"/>
    </source>
</evidence>
<comment type="caution">
    <text evidence="9">The sequence shown here is derived from an EMBL/GenBank/DDBJ whole genome shotgun (WGS) entry which is preliminary data.</text>
</comment>
<evidence type="ECO:0000256" key="2">
    <source>
        <dbReference type="ARBA" id="ARBA00008108"/>
    </source>
</evidence>
<evidence type="ECO:0000256" key="3">
    <source>
        <dbReference type="ARBA" id="ARBA00022692"/>
    </source>
</evidence>
<protein>
    <submittedName>
        <fullName evidence="9">Uncharacterized protein</fullName>
    </submittedName>
</protein>
<name>A0AAD9NDC1_9ANNE</name>
<dbReference type="PANTHER" id="PTHR17613">
    <property type="entry name" value="CEREBRAL PROTEIN-11-RELATED"/>
    <property type="match status" value="1"/>
</dbReference>
<dbReference type="EMBL" id="JAODUP010000045">
    <property type="protein sequence ID" value="KAK2165835.1"/>
    <property type="molecule type" value="Genomic_DNA"/>
</dbReference>
<feature type="compositionally biased region" description="Polar residues" evidence="7">
    <location>
        <begin position="132"/>
        <end position="149"/>
    </location>
</feature>
<dbReference type="InterPro" id="IPR019394">
    <property type="entry name" value="TEX28/TMCC"/>
</dbReference>
<evidence type="ECO:0000256" key="1">
    <source>
        <dbReference type="ARBA" id="ARBA00004370"/>
    </source>
</evidence>
<keyword evidence="10" id="KW-1185">Reference proteome</keyword>
<feature type="region of interest" description="Disordered" evidence="7">
    <location>
        <begin position="78"/>
        <end position="149"/>
    </location>
</feature>
<evidence type="ECO:0000256" key="6">
    <source>
        <dbReference type="ARBA" id="ARBA00023136"/>
    </source>
</evidence>
<gene>
    <name evidence="9" type="ORF">LSH36_45g16051</name>
</gene>
<accession>A0AAD9NDC1</accession>
<comment type="subcellular location">
    <subcellularLocation>
        <location evidence="1">Membrane</location>
    </subcellularLocation>
</comment>
<evidence type="ECO:0000256" key="5">
    <source>
        <dbReference type="ARBA" id="ARBA00023054"/>
    </source>
</evidence>
<evidence type="ECO:0000313" key="9">
    <source>
        <dbReference type="EMBL" id="KAK2165835.1"/>
    </source>
</evidence>
<keyword evidence="4 8" id="KW-1133">Transmembrane helix</keyword>
<keyword evidence="3 8" id="KW-0812">Transmembrane</keyword>
<keyword evidence="5" id="KW-0175">Coiled coil</keyword>
<evidence type="ECO:0000256" key="8">
    <source>
        <dbReference type="SAM" id="Phobius"/>
    </source>
</evidence>
<comment type="similarity">
    <text evidence="2">Belongs to the TEX28 family.</text>
</comment>
<reference evidence="9" key="1">
    <citation type="journal article" date="2023" name="Mol. Biol. Evol.">
        <title>Third-Generation Sequencing Reveals the Adaptive Role of the Epigenome in Three Deep-Sea Polychaetes.</title>
        <authorList>
            <person name="Perez M."/>
            <person name="Aroh O."/>
            <person name="Sun Y."/>
            <person name="Lan Y."/>
            <person name="Juniper S.K."/>
            <person name="Young C.R."/>
            <person name="Angers B."/>
            <person name="Qian P.Y."/>
        </authorList>
    </citation>
    <scope>NUCLEOTIDE SEQUENCE</scope>
    <source>
        <strain evidence="9">P08H-3</strain>
    </source>
</reference>
<sequence length="274" mass="31309">MYPGNRRNKMNSSKSEPWRRLECVGRSLEDLALVNRFRKRKRGVVDNIRGAKESMISKPKDFAHGLFKNKKYGSADNIHSIKLDESQGSTDEGEKRSHHGSGIIPPKHHTLPTNLTAPRFTEFASEEDAASDVTSESAVSGTQSSPHATLPMSVTTTQLETLRIAQYAEHLARELEEQKELTVNLQTVIHDLKDLASMEEKMEYKLEERTLDLQELLESCQTRVIFHRVGKDQVRILSTIAVIAGIVATWQHWYSVRDFGHYYYDRYSHIVPFL</sequence>
<proteinExistence type="inferred from homology"/>
<evidence type="ECO:0000256" key="7">
    <source>
        <dbReference type="SAM" id="MobiDB-lite"/>
    </source>
</evidence>
<dbReference type="PANTHER" id="PTHR17613:SF14">
    <property type="entry name" value="DEMENTIN, ISOFORM H"/>
    <property type="match status" value="1"/>
</dbReference>
<evidence type="ECO:0000256" key="4">
    <source>
        <dbReference type="ARBA" id="ARBA00022989"/>
    </source>
</evidence>
<organism evidence="9 10">
    <name type="scientific">Paralvinella palmiformis</name>
    <dbReference type="NCBI Taxonomy" id="53620"/>
    <lineage>
        <taxon>Eukaryota</taxon>
        <taxon>Metazoa</taxon>
        <taxon>Spiralia</taxon>
        <taxon>Lophotrochozoa</taxon>
        <taxon>Annelida</taxon>
        <taxon>Polychaeta</taxon>
        <taxon>Sedentaria</taxon>
        <taxon>Canalipalpata</taxon>
        <taxon>Terebellida</taxon>
        <taxon>Terebelliformia</taxon>
        <taxon>Alvinellidae</taxon>
        <taxon>Paralvinella</taxon>
    </lineage>
</organism>
<keyword evidence="6 8" id="KW-0472">Membrane</keyword>